<dbReference type="SMART" id="SM00013">
    <property type="entry name" value="LRRNT"/>
    <property type="match status" value="1"/>
</dbReference>
<dbReference type="InterPro" id="IPR032675">
    <property type="entry name" value="LRR_dom_sf"/>
</dbReference>
<dbReference type="Pfam" id="PF13855">
    <property type="entry name" value="LRR_8"/>
    <property type="match status" value="4"/>
</dbReference>
<dbReference type="InterPro" id="IPR000372">
    <property type="entry name" value="LRRNT"/>
</dbReference>
<dbReference type="Proteomes" id="UP000515154">
    <property type="component" value="Linkage group LG17"/>
</dbReference>
<dbReference type="SMART" id="SM00365">
    <property type="entry name" value="LRR_SD22"/>
    <property type="match status" value="9"/>
</dbReference>
<dbReference type="InterPro" id="IPR050328">
    <property type="entry name" value="Dev_Immune_Receptor"/>
</dbReference>
<dbReference type="Gene3D" id="3.80.10.10">
    <property type="entry name" value="Ribonuclease Inhibitor"/>
    <property type="match status" value="5"/>
</dbReference>
<protein>
    <submittedName>
        <fullName evidence="8">Leucine-rich repeat-containing protein 15-like</fullName>
    </submittedName>
</protein>
<feature type="chain" id="PRO_5027977473" evidence="5">
    <location>
        <begin position="24"/>
        <end position="783"/>
    </location>
</feature>
<keyword evidence="1" id="KW-0433">Leucine-rich repeat</keyword>
<dbReference type="FunFam" id="3.80.10.10:FF:000082">
    <property type="entry name" value="Leucine-rich repeat-containing 24"/>
    <property type="match status" value="1"/>
</dbReference>
<dbReference type="FunFam" id="3.80.10.10:FF:001164">
    <property type="entry name" value="GH01279p"/>
    <property type="match status" value="1"/>
</dbReference>
<dbReference type="SUPFAM" id="SSF52047">
    <property type="entry name" value="RNI-like"/>
    <property type="match status" value="1"/>
</dbReference>
<dbReference type="PANTHER" id="PTHR24373">
    <property type="entry name" value="SLIT RELATED LEUCINE-RICH REPEAT NEURONAL PROTEIN"/>
    <property type="match status" value="1"/>
</dbReference>
<keyword evidence="4" id="KW-1133">Transmembrane helix</keyword>
<evidence type="ECO:0000256" key="5">
    <source>
        <dbReference type="SAM" id="SignalP"/>
    </source>
</evidence>
<keyword evidence="4" id="KW-0472">Membrane</keyword>
<reference evidence="8" key="1">
    <citation type="submission" date="2025-08" db="UniProtKB">
        <authorList>
            <consortium name="RefSeq"/>
        </authorList>
    </citation>
    <scope>IDENTIFICATION</scope>
</reference>
<feature type="domain" description="LRRNT" evidence="6">
    <location>
        <begin position="25"/>
        <end position="57"/>
    </location>
</feature>
<dbReference type="SUPFAM" id="SSF52058">
    <property type="entry name" value="L domain-like"/>
    <property type="match status" value="1"/>
</dbReference>
<dbReference type="SMART" id="SM00369">
    <property type="entry name" value="LRR_TYP"/>
    <property type="match status" value="13"/>
</dbReference>
<evidence type="ECO:0000256" key="3">
    <source>
        <dbReference type="ARBA" id="ARBA00022737"/>
    </source>
</evidence>
<proteinExistence type="predicted"/>
<dbReference type="RefSeq" id="XP_029646760.1">
    <property type="nucleotide sequence ID" value="XM_029790900.2"/>
</dbReference>
<keyword evidence="4" id="KW-0812">Transmembrane</keyword>
<evidence type="ECO:0000313" key="8">
    <source>
        <dbReference type="RefSeq" id="XP_029646760.1"/>
    </source>
</evidence>
<feature type="signal peptide" evidence="5">
    <location>
        <begin position="1"/>
        <end position="23"/>
    </location>
</feature>
<dbReference type="InterPro" id="IPR001611">
    <property type="entry name" value="Leu-rich_rpt"/>
</dbReference>
<evidence type="ECO:0000313" key="7">
    <source>
        <dbReference type="Proteomes" id="UP000515154"/>
    </source>
</evidence>
<dbReference type="InterPro" id="IPR003591">
    <property type="entry name" value="Leu-rich_rpt_typical-subtyp"/>
</dbReference>
<evidence type="ECO:0000256" key="2">
    <source>
        <dbReference type="ARBA" id="ARBA00022729"/>
    </source>
</evidence>
<dbReference type="KEGG" id="osn:115220759"/>
<dbReference type="GO" id="GO:0005615">
    <property type="term" value="C:extracellular space"/>
    <property type="evidence" value="ECO:0007669"/>
    <property type="project" value="TreeGrafter"/>
</dbReference>
<name>A0A6P7T8Q8_9MOLL</name>
<dbReference type="GO" id="GO:0031012">
    <property type="term" value="C:extracellular matrix"/>
    <property type="evidence" value="ECO:0007669"/>
    <property type="project" value="TreeGrafter"/>
</dbReference>
<keyword evidence="3" id="KW-0677">Repeat</keyword>
<dbReference type="PROSITE" id="PS51257">
    <property type="entry name" value="PROKAR_LIPOPROTEIN"/>
    <property type="match status" value="1"/>
</dbReference>
<gene>
    <name evidence="8" type="primary">LOC115220759</name>
</gene>
<keyword evidence="7" id="KW-1185">Reference proteome</keyword>
<feature type="transmembrane region" description="Helical" evidence="4">
    <location>
        <begin position="742"/>
        <end position="766"/>
    </location>
</feature>
<accession>A0A6P7T8Q8</accession>
<evidence type="ECO:0000259" key="6">
    <source>
        <dbReference type="SMART" id="SM00013"/>
    </source>
</evidence>
<organism evidence="7 8">
    <name type="scientific">Octopus sinensis</name>
    <name type="common">East Asian common octopus</name>
    <dbReference type="NCBI Taxonomy" id="2607531"/>
    <lineage>
        <taxon>Eukaryota</taxon>
        <taxon>Metazoa</taxon>
        <taxon>Spiralia</taxon>
        <taxon>Lophotrochozoa</taxon>
        <taxon>Mollusca</taxon>
        <taxon>Cephalopoda</taxon>
        <taxon>Coleoidea</taxon>
        <taxon>Octopodiformes</taxon>
        <taxon>Octopoda</taxon>
        <taxon>Incirrata</taxon>
        <taxon>Octopodidae</taxon>
        <taxon>Octopus</taxon>
    </lineage>
</organism>
<keyword evidence="2 5" id="KW-0732">Signal</keyword>
<sequence>MRRYFWRIFTLFSTIVLPQCVIGLGCPLKCSCHGNIVDCIGANLSSVPLNIPIDTKYLNLNNNNIRSLESTPFQNLKMLTRLSLRDNQISVIDEKTFKELPQLSALYLQRNYLHSLNPGTFSGASNLRDLDLSTNKLSDINGILKNLTNLQNLYISENLISHLDENSFSDQVHLKLLELSNNLLKKLNLKAFQNLKNLSILKVDQNKIDGISESLPDGIPLQMLDLSRCEIRVFPSEMPKTVEYLNLGMNKLKSISRDNLKNLTFLKMLILDNNRINSIEDKTFGGFTNLQELWLNHNAISFFPKYLPPSLTSLVLDYNKIKEIPPNTFPENSALQTISLQGNNLDNISEDAFVDLLNLKELILDGNHLVHIQDRAFSSLTNLETLTLNRCPLRVIKKDAFKGLTKLKQLYMTFVQEPTIEIEDFAGNLPSLEILDIQSSPSLIENITNSESFLLVLNQTATGLKEFNIMNGYLTTLPASVRTYMSGVRIMKIAGNLWFCDEELITLYKWLATEPDQFIQKDQITCVMPKNLRGLPIHNLTTESFVEMSTLRKMKKDPAEFLNFVKTYEERIIVKDVGDMSSNEANEIFYKMTEYCPINNEQIANTDDYRFSGEQSATSPFRHIIEFKSNDSNSMERNSSKINNNYASASEQTKIESTENSNTKVAKSYEVATQTKTSNKPSVHMKHYHFTSFSSSSLAMSTNLFKTRIFNVDKQSPSVTIKRTTTVSTSPPQNESPHYLKIWASAASITTVGISLATGSLFYFVLRFRRKKSQTRNNRQYSI</sequence>
<evidence type="ECO:0000256" key="1">
    <source>
        <dbReference type="ARBA" id="ARBA00022614"/>
    </source>
</evidence>
<dbReference type="AlphaFoldDB" id="A0A6P7T8Q8"/>
<dbReference type="PROSITE" id="PS51450">
    <property type="entry name" value="LRR"/>
    <property type="match status" value="4"/>
</dbReference>
<evidence type="ECO:0000256" key="4">
    <source>
        <dbReference type="SAM" id="Phobius"/>
    </source>
</evidence>
<dbReference type="PANTHER" id="PTHR24373:SF370">
    <property type="entry name" value="FISH-LIPS, ISOFORM E"/>
    <property type="match status" value="1"/>
</dbReference>